<feature type="region of interest" description="Disordered" evidence="1">
    <location>
        <begin position="25"/>
        <end position="53"/>
    </location>
</feature>
<accession>A0A6M3J6W5</accession>
<proteinExistence type="predicted"/>
<gene>
    <name evidence="2" type="ORF">MM415B00387_0036</name>
</gene>
<reference evidence="2" key="1">
    <citation type="submission" date="2020-03" db="EMBL/GenBank/DDBJ databases">
        <title>The deep terrestrial virosphere.</title>
        <authorList>
            <person name="Holmfeldt K."/>
            <person name="Nilsson E."/>
            <person name="Simone D."/>
            <person name="Lopez-Fernandez M."/>
            <person name="Wu X."/>
            <person name="de Brujin I."/>
            <person name="Lundin D."/>
            <person name="Andersson A."/>
            <person name="Bertilsson S."/>
            <person name="Dopson M."/>
        </authorList>
    </citation>
    <scope>NUCLEOTIDE SEQUENCE</scope>
    <source>
        <strain evidence="2">MM415B00387</strain>
    </source>
</reference>
<sequence>MGAILEKAPAVYNKKRDRLYVNAKGKSHNAIRAGRLQPPRPTPKGNTMGEDERDIEKENALISEIVQRLTAADLWDEDALRILAAAASSYTRRQVSITRIETCP</sequence>
<dbReference type="AlphaFoldDB" id="A0A6M3J6W5"/>
<name>A0A6M3J6W5_9ZZZZ</name>
<organism evidence="2">
    <name type="scientific">viral metagenome</name>
    <dbReference type="NCBI Taxonomy" id="1070528"/>
    <lineage>
        <taxon>unclassified sequences</taxon>
        <taxon>metagenomes</taxon>
        <taxon>organismal metagenomes</taxon>
    </lineage>
</organism>
<evidence type="ECO:0000313" key="2">
    <source>
        <dbReference type="EMBL" id="QJA65543.1"/>
    </source>
</evidence>
<protein>
    <submittedName>
        <fullName evidence="2">Uncharacterized protein</fullName>
    </submittedName>
</protein>
<evidence type="ECO:0000256" key="1">
    <source>
        <dbReference type="SAM" id="MobiDB-lite"/>
    </source>
</evidence>
<dbReference type="EMBL" id="MT141540">
    <property type="protein sequence ID" value="QJA65543.1"/>
    <property type="molecule type" value="Genomic_DNA"/>
</dbReference>